<keyword evidence="4 7" id="KW-1133">Transmembrane helix</keyword>
<evidence type="ECO:0000256" key="1">
    <source>
        <dbReference type="ARBA" id="ARBA00004141"/>
    </source>
</evidence>
<feature type="transmembrane region" description="Helical" evidence="7">
    <location>
        <begin position="91"/>
        <end position="111"/>
    </location>
</feature>
<keyword evidence="9" id="KW-1185">Reference proteome</keyword>
<evidence type="ECO:0000256" key="3">
    <source>
        <dbReference type="ARBA" id="ARBA00022692"/>
    </source>
</evidence>
<dbReference type="GO" id="GO:0016020">
    <property type="term" value="C:membrane"/>
    <property type="evidence" value="ECO:0007669"/>
    <property type="project" value="UniProtKB-SubCell"/>
</dbReference>
<dbReference type="EMBL" id="CP144746">
    <property type="protein sequence ID" value="WVZ57918.1"/>
    <property type="molecule type" value="Genomic_DNA"/>
</dbReference>
<keyword evidence="3 7" id="KW-0812">Transmembrane</keyword>
<feature type="transmembrane region" description="Helical" evidence="7">
    <location>
        <begin position="377"/>
        <end position="400"/>
    </location>
</feature>
<evidence type="ECO:0000256" key="6">
    <source>
        <dbReference type="SAM" id="MobiDB-lite"/>
    </source>
</evidence>
<evidence type="ECO:0000313" key="9">
    <source>
        <dbReference type="Proteomes" id="UP001341281"/>
    </source>
</evidence>
<dbReference type="SUPFAM" id="SSF103473">
    <property type="entry name" value="MFS general substrate transporter"/>
    <property type="match status" value="1"/>
</dbReference>
<sequence length="567" mass="61843">MESSDEEKPLIHPQPPPQALAASEYASDGSVDINKQPALKRSTGKWRACFLILGVEFCECLAFFSISQNLVTYLTTVLHESKVAAARNVSAWAGSCFLTPLLGAFVADTYWGRYKTIVVFFPLYILAMAVLIASSSLPVFSDDDVHRSVVYIGIYLAAIGSGGVKPCTSAFGADQFDTTDPDETVKKGSFFNWYYFMISTSSVLSGTFVVWLQDNVGWTVSYVIPALLMLVCFPLFLAGSKTYRFRKMGASPLKSVLQVIVAAVSKWQMELPDDSSRLFELPSAAHRIKHTNEFKFFDKAAIKIVTSDNQVSSSSSSWRLCTVTQVEELKMLLRMFPVWASFLAFYAVSSLTGPTLVEQGMFMDNRVGSFAIPPASMAVLSSLSLLAWVPIYEAVLVPLARRLTGNHKGISGTLRLGIGQALCTLSMVYAALLETARLAAAEAQGLTDQSVPAPMSILWQAPVYVLNGAAQVFGGIGVTEYFYDKSPQSMRSLCAALANLAIASGSYISSAVLAIVAVATTHDGAPGWIPDNLNQGHLDYFYWLWAFLSFLSLALFLHYSIRHTGNV</sequence>
<feature type="transmembrane region" description="Helical" evidence="7">
    <location>
        <begin position="118"/>
        <end position="137"/>
    </location>
</feature>
<evidence type="ECO:0000256" key="5">
    <source>
        <dbReference type="ARBA" id="ARBA00023136"/>
    </source>
</evidence>
<feature type="transmembrane region" description="Helical" evidence="7">
    <location>
        <begin position="540"/>
        <end position="561"/>
    </location>
</feature>
<keyword evidence="5 7" id="KW-0472">Membrane</keyword>
<name>A0AAQ3SNP8_PASNO</name>
<dbReference type="GO" id="GO:0022857">
    <property type="term" value="F:transmembrane transporter activity"/>
    <property type="evidence" value="ECO:0007669"/>
    <property type="project" value="InterPro"/>
</dbReference>
<evidence type="ECO:0000313" key="8">
    <source>
        <dbReference type="EMBL" id="WVZ57918.1"/>
    </source>
</evidence>
<protein>
    <submittedName>
        <fullName evidence="8">Uncharacterized protein</fullName>
    </submittedName>
</protein>
<feature type="compositionally biased region" description="Basic and acidic residues" evidence="6">
    <location>
        <begin position="1"/>
        <end position="10"/>
    </location>
</feature>
<proteinExistence type="inferred from homology"/>
<accession>A0AAQ3SNP8</accession>
<evidence type="ECO:0000256" key="7">
    <source>
        <dbReference type="SAM" id="Phobius"/>
    </source>
</evidence>
<feature type="transmembrane region" description="Helical" evidence="7">
    <location>
        <begin position="48"/>
        <end position="71"/>
    </location>
</feature>
<dbReference type="Pfam" id="PF00854">
    <property type="entry name" value="PTR2"/>
    <property type="match status" value="1"/>
</dbReference>
<evidence type="ECO:0000256" key="4">
    <source>
        <dbReference type="ARBA" id="ARBA00022989"/>
    </source>
</evidence>
<dbReference type="InterPro" id="IPR036259">
    <property type="entry name" value="MFS_trans_sf"/>
</dbReference>
<feature type="transmembrane region" description="Helical" evidence="7">
    <location>
        <begin position="218"/>
        <end position="238"/>
    </location>
</feature>
<comment type="similarity">
    <text evidence="2">Belongs to the major facilitator superfamily. Proton-dependent oligopeptide transporter (POT/PTR) (TC 2.A.17) family.</text>
</comment>
<reference evidence="8 9" key="1">
    <citation type="submission" date="2024-02" db="EMBL/GenBank/DDBJ databases">
        <title>High-quality chromosome-scale genome assembly of Pensacola bahiagrass (Paspalum notatum Flugge var. saurae).</title>
        <authorList>
            <person name="Vega J.M."/>
            <person name="Podio M."/>
            <person name="Orjuela J."/>
            <person name="Siena L.A."/>
            <person name="Pessino S.C."/>
            <person name="Combes M.C."/>
            <person name="Mariac C."/>
            <person name="Albertini E."/>
            <person name="Pupilli F."/>
            <person name="Ortiz J.P.A."/>
            <person name="Leblanc O."/>
        </authorList>
    </citation>
    <scope>NUCLEOTIDE SEQUENCE [LARGE SCALE GENOMIC DNA]</scope>
    <source>
        <strain evidence="8">R1</strain>
        <tissue evidence="8">Leaf</tissue>
    </source>
</reference>
<dbReference type="AlphaFoldDB" id="A0AAQ3SNP8"/>
<comment type="subcellular location">
    <subcellularLocation>
        <location evidence="1">Membrane</location>
        <topology evidence="1">Multi-pass membrane protein</topology>
    </subcellularLocation>
</comment>
<gene>
    <name evidence="8" type="ORF">U9M48_008249</name>
</gene>
<dbReference type="InterPro" id="IPR000109">
    <property type="entry name" value="POT_fam"/>
</dbReference>
<feature type="transmembrane region" description="Helical" evidence="7">
    <location>
        <begin position="495"/>
        <end position="520"/>
    </location>
</feature>
<feature type="transmembrane region" description="Helical" evidence="7">
    <location>
        <begin position="338"/>
        <end position="357"/>
    </location>
</feature>
<evidence type="ECO:0000256" key="2">
    <source>
        <dbReference type="ARBA" id="ARBA00005982"/>
    </source>
</evidence>
<dbReference type="Gene3D" id="1.20.1250.20">
    <property type="entry name" value="MFS general substrate transporter like domains"/>
    <property type="match status" value="1"/>
</dbReference>
<organism evidence="8 9">
    <name type="scientific">Paspalum notatum var. saurae</name>
    <dbReference type="NCBI Taxonomy" id="547442"/>
    <lineage>
        <taxon>Eukaryota</taxon>
        <taxon>Viridiplantae</taxon>
        <taxon>Streptophyta</taxon>
        <taxon>Embryophyta</taxon>
        <taxon>Tracheophyta</taxon>
        <taxon>Spermatophyta</taxon>
        <taxon>Magnoliopsida</taxon>
        <taxon>Liliopsida</taxon>
        <taxon>Poales</taxon>
        <taxon>Poaceae</taxon>
        <taxon>PACMAD clade</taxon>
        <taxon>Panicoideae</taxon>
        <taxon>Andropogonodae</taxon>
        <taxon>Paspaleae</taxon>
        <taxon>Paspalinae</taxon>
        <taxon>Paspalum</taxon>
    </lineage>
</organism>
<dbReference type="Proteomes" id="UP001341281">
    <property type="component" value="Chromosome 02"/>
</dbReference>
<feature type="transmembrane region" description="Helical" evidence="7">
    <location>
        <begin position="412"/>
        <end position="432"/>
    </location>
</feature>
<dbReference type="PANTHER" id="PTHR11654">
    <property type="entry name" value="OLIGOPEPTIDE TRANSPORTER-RELATED"/>
    <property type="match status" value="1"/>
</dbReference>
<feature type="transmembrane region" description="Helical" evidence="7">
    <location>
        <begin position="193"/>
        <end position="212"/>
    </location>
</feature>
<feature type="region of interest" description="Disordered" evidence="6">
    <location>
        <begin position="1"/>
        <end position="21"/>
    </location>
</feature>
<feature type="transmembrane region" description="Helical" evidence="7">
    <location>
        <begin position="464"/>
        <end position="483"/>
    </location>
</feature>
<feature type="transmembrane region" description="Helical" evidence="7">
    <location>
        <begin position="149"/>
        <end position="172"/>
    </location>
</feature>